<dbReference type="STRING" id="398580.Dshi_2453"/>
<organism evidence="2 3">
    <name type="scientific">Dinoroseobacter shibae (strain DSM 16493 / NCIMB 14021 / DFL 12)</name>
    <dbReference type="NCBI Taxonomy" id="398580"/>
    <lineage>
        <taxon>Bacteria</taxon>
        <taxon>Pseudomonadati</taxon>
        <taxon>Pseudomonadota</taxon>
        <taxon>Alphaproteobacteria</taxon>
        <taxon>Rhodobacterales</taxon>
        <taxon>Roseobacteraceae</taxon>
        <taxon>Dinoroseobacter</taxon>
    </lineage>
</organism>
<feature type="compositionally biased region" description="Pro residues" evidence="1">
    <location>
        <begin position="307"/>
        <end position="320"/>
    </location>
</feature>
<protein>
    <submittedName>
        <fullName evidence="2">Uncharacterized protein</fullName>
    </submittedName>
</protein>
<accession>A8LS94</accession>
<feature type="region of interest" description="Disordered" evidence="1">
    <location>
        <begin position="99"/>
        <end position="120"/>
    </location>
</feature>
<dbReference type="HOGENOM" id="CLU_808294_0_0_5"/>
<evidence type="ECO:0000313" key="3">
    <source>
        <dbReference type="Proteomes" id="UP000006833"/>
    </source>
</evidence>
<evidence type="ECO:0000313" key="2">
    <source>
        <dbReference type="EMBL" id="ABV94187.1"/>
    </source>
</evidence>
<feature type="region of interest" description="Disordered" evidence="1">
    <location>
        <begin position="303"/>
        <end position="333"/>
    </location>
</feature>
<dbReference type="AlphaFoldDB" id="A8LS94"/>
<dbReference type="OrthoDB" id="9135113at2"/>
<dbReference type="Proteomes" id="UP000006833">
    <property type="component" value="Chromosome"/>
</dbReference>
<name>A8LS94_DINSH</name>
<dbReference type="EMBL" id="CP000830">
    <property type="protein sequence ID" value="ABV94187.1"/>
    <property type="molecule type" value="Genomic_DNA"/>
</dbReference>
<dbReference type="KEGG" id="dsh:Dshi_2453"/>
<gene>
    <name evidence="2" type="ordered locus">Dshi_2453</name>
</gene>
<evidence type="ECO:0000256" key="1">
    <source>
        <dbReference type="SAM" id="MobiDB-lite"/>
    </source>
</evidence>
<keyword evidence="3" id="KW-1185">Reference proteome</keyword>
<dbReference type="RefSeq" id="WP_012179118.1">
    <property type="nucleotide sequence ID" value="NC_009952.1"/>
</dbReference>
<proteinExistence type="predicted"/>
<reference evidence="3" key="1">
    <citation type="journal article" date="2010" name="ISME J.">
        <title>The complete genome sequence of the algal symbiont Dinoroseobacter shibae: a hitchhiker's guide to life in the sea.</title>
        <authorList>
            <person name="Wagner-Dobler I."/>
            <person name="Ballhausen B."/>
            <person name="Berger M."/>
            <person name="Brinkhoff T."/>
            <person name="Buchholz I."/>
            <person name="Bunk B."/>
            <person name="Cypionka H."/>
            <person name="Daniel R."/>
            <person name="Drepper T."/>
            <person name="Gerdts G."/>
            <person name="Hahnke S."/>
            <person name="Han C."/>
            <person name="Jahn D."/>
            <person name="Kalhoefer D."/>
            <person name="Kiss H."/>
            <person name="Klenk H.P."/>
            <person name="Kyrpides N."/>
            <person name="Liebl W."/>
            <person name="Liesegang H."/>
            <person name="Meincke L."/>
            <person name="Pati A."/>
            <person name="Petersen J."/>
            <person name="Piekarski T."/>
            <person name="Pommerenke C."/>
            <person name="Pradella S."/>
            <person name="Pukall R."/>
            <person name="Rabus R."/>
            <person name="Stackebrandt E."/>
            <person name="Thole S."/>
            <person name="Thompson L."/>
            <person name="Tielen P."/>
            <person name="Tomasch J."/>
            <person name="von Jan M."/>
            <person name="Wanphrut N."/>
            <person name="Wichels A."/>
            <person name="Zech H."/>
            <person name="Simon M."/>
        </authorList>
    </citation>
    <scope>NUCLEOTIDE SEQUENCE [LARGE SCALE GENOMIC DNA]</scope>
    <source>
        <strain evidence="3">DSM 16493 / NCIMB 14021 / DFL 12</strain>
    </source>
</reference>
<sequence>MTIGITLAPLLSLRIAHDYYDPAAVPIAFEPTPETAAALRRGCCRLRVTQDVAEIYAQMPFGAPPALDPAAPALVTFRLGLRDPDFALVTEPDWGAESARDALSLGPGGLDPQGSLPSARGRTLPVVARRGRVLLEAAVAGGRMALRALGADPADDPAWSAPLPPGKHSHLDLAANEVPEGTYRLEVDDQPLRDLILSDEPPARLYGLVTVPLAGATPVGPRETPRTLTVRFRARAPRWRYVLQSRSAARDLGAAAISAPDPLRFAAPRKAMRNGRTVWLCESAGPIPLALRPAPARRIALTLPAEAGPPPPPRQLPQPGPANTALEQGPNGPEAWSTIYVTV</sequence>